<dbReference type="GO" id="GO:0051302">
    <property type="term" value="P:regulation of cell division"/>
    <property type="evidence" value="ECO:0007669"/>
    <property type="project" value="TreeGrafter"/>
</dbReference>
<gene>
    <name evidence="9" type="ORF">GGQ88_004074</name>
</gene>
<reference evidence="9 10" key="1">
    <citation type="submission" date="2020-08" db="EMBL/GenBank/DDBJ databases">
        <title>Genomic Encyclopedia of Type Strains, Phase IV (KMG-IV): sequencing the most valuable type-strain genomes for metagenomic binning, comparative biology and taxonomic classification.</title>
        <authorList>
            <person name="Goeker M."/>
        </authorList>
    </citation>
    <scope>NUCLEOTIDE SEQUENCE [LARGE SCALE GENOMIC DNA]</scope>
    <source>
        <strain evidence="9 10">DSM 14552</strain>
    </source>
</reference>
<dbReference type="InterPro" id="IPR036597">
    <property type="entry name" value="Fido-like_dom_sf"/>
</dbReference>
<protein>
    <recommendedName>
        <fullName evidence="5">protein adenylyltransferase</fullName>
        <ecNumber evidence="5">2.7.7.108</ecNumber>
    </recommendedName>
</protein>
<evidence type="ECO:0000313" key="10">
    <source>
        <dbReference type="Proteomes" id="UP000562395"/>
    </source>
</evidence>
<dbReference type="EC" id="2.7.7.108" evidence="5"/>
<dbReference type="RefSeq" id="WP_183615215.1">
    <property type="nucleotide sequence ID" value="NZ_JACICY010000023.1"/>
</dbReference>
<dbReference type="PANTHER" id="PTHR39560">
    <property type="entry name" value="PROTEIN ADENYLYLTRANSFERASE FIC-RELATED"/>
    <property type="match status" value="1"/>
</dbReference>
<dbReference type="GO" id="GO:0070733">
    <property type="term" value="F:AMPylase activity"/>
    <property type="evidence" value="ECO:0007669"/>
    <property type="project" value="UniProtKB-EC"/>
</dbReference>
<accession>A0A7W6EXU9</accession>
<dbReference type="InterPro" id="IPR003812">
    <property type="entry name" value="Fido"/>
</dbReference>
<dbReference type="SUPFAM" id="SSF140931">
    <property type="entry name" value="Fic-like"/>
    <property type="match status" value="1"/>
</dbReference>
<evidence type="ECO:0000256" key="6">
    <source>
        <dbReference type="ARBA" id="ARBA00047939"/>
    </source>
</evidence>
<keyword evidence="10" id="KW-1185">Reference proteome</keyword>
<keyword evidence="2" id="KW-0548">Nucleotidyltransferase</keyword>
<evidence type="ECO:0000256" key="1">
    <source>
        <dbReference type="ARBA" id="ARBA00022679"/>
    </source>
</evidence>
<dbReference type="PANTHER" id="PTHR39560:SF1">
    <property type="entry name" value="PROTEIN ADENYLYLTRANSFERASE FIC-RELATED"/>
    <property type="match status" value="1"/>
</dbReference>
<comment type="catalytic activity">
    <reaction evidence="7">
        <text>L-tyrosyl-[protein] + ATP = O-(5'-adenylyl)-L-tyrosyl-[protein] + diphosphate</text>
        <dbReference type="Rhea" id="RHEA:54288"/>
        <dbReference type="Rhea" id="RHEA-COMP:10136"/>
        <dbReference type="Rhea" id="RHEA-COMP:13846"/>
        <dbReference type="ChEBI" id="CHEBI:30616"/>
        <dbReference type="ChEBI" id="CHEBI:33019"/>
        <dbReference type="ChEBI" id="CHEBI:46858"/>
        <dbReference type="ChEBI" id="CHEBI:83624"/>
        <dbReference type="EC" id="2.7.7.108"/>
    </reaction>
</comment>
<sequence length="190" mass="21417">MYAVEDDPYCYPGSTVLRNAFDIRDGQVLEDLESELTTARADEPFPEGALDEAHFRAVHFHLFQDLYEWAGETRTVRLSKGESHFCYPEHIDDQLVTLFGGLNSDNHLKDLTRDGFAKKAAAFLTTLNVIHTFREGNGRAQLSFLLLLSENAGRPLDLAHMDPAAMLEAMIASFFGDERSLTKILYDMIV</sequence>
<comment type="caution">
    <text evidence="9">The sequence shown here is derived from an EMBL/GenBank/DDBJ whole genome shotgun (WGS) entry which is preliminary data.</text>
</comment>
<feature type="domain" description="Fido" evidence="8">
    <location>
        <begin position="50"/>
        <end position="187"/>
    </location>
</feature>
<evidence type="ECO:0000256" key="4">
    <source>
        <dbReference type="ARBA" id="ARBA00022840"/>
    </source>
</evidence>
<evidence type="ECO:0000256" key="7">
    <source>
        <dbReference type="ARBA" id="ARBA00048696"/>
    </source>
</evidence>
<name>A0A7W6EXU9_9SPHN</name>
<proteinExistence type="predicted"/>
<evidence type="ECO:0000256" key="2">
    <source>
        <dbReference type="ARBA" id="ARBA00022695"/>
    </source>
</evidence>
<keyword evidence="4" id="KW-0067">ATP-binding</keyword>
<dbReference type="EMBL" id="JACICY010000023">
    <property type="protein sequence ID" value="MBB3862772.1"/>
    <property type="molecule type" value="Genomic_DNA"/>
</dbReference>
<evidence type="ECO:0000313" key="9">
    <source>
        <dbReference type="EMBL" id="MBB3862772.1"/>
    </source>
</evidence>
<keyword evidence="1" id="KW-0808">Transferase</keyword>
<evidence type="ECO:0000256" key="5">
    <source>
        <dbReference type="ARBA" id="ARBA00034531"/>
    </source>
</evidence>
<keyword evidence="3" id="KW-0547">Nucleotide-binding</keyword>
<evidence type="ECO:0000259" key="8">
    <source>
        <dbReference type="PROSITE" id="PS51459"/>
    </source>
</evidence>
<dbReference type="PROSITE" id="PS51459">
    <property type="entry name" value="FIDO"/>
    <property type="match status" value="1"/>
</dbReference>
<dbReference type="Proteomes" id="UP000562395">
    <property type="component" value="Unassembled WGS sequence"/>
</dbReference>
<dbReference type="Pfam" id="PF02661">
    <property type="entry name" value="Fic"/>
    <property type="match status" value="1"/>
</dbReference>
<organism evidence="9 10">
    <name type="scientific">Novosphingobium hassiacum</name>
    <dbReference type="NCBI Taxonomy" id="173676"/>
    <lineage>
        <taxon>Bacteria</taxon>
        <taxon>Pseudomonadati</taxon>
        <taxon>Pseudomonadota</taxon>
        <taxon>Alphaproteobacteria</taxon>
        <taxon>Sphingomonadales</taxon>
        <taxon>Sphingomonadaceae</taxon>
        <taxon>Novosphingobium</taxon>
    </lineage>
</organism>
<dbReference type="AlphaFoldDB" id="A0A7W6EXU9"/>
<comment type="catalytic activity">
    <reaction evidence="6">
        <text>L-threonyl-[protein] + ATP = 3-O-(5'-adenylyl)-L-threonyl-[protein] + diphosphate</text>
        <dbReference type="Rhea" id="RHEA:54292"/>
        <dbReference type="Rhea" id="RHEA-COMP:11060"/>
        <dbReference type="Rhea" id="RHEA-COMP:13847"/>
        <dbReference type="ChEBI" id="CHEBI:30013"/>
        <dbReference type="ChEBI" id="CHEBI:30616"/>
        <dbReference type="ChEBI" id="CHEBI:33019"/>
        <dbReference type="ChEBI" id="CHEBI:138113"/>
        <dbReference type="EC" id="2.7.7.108"/>
    </reaction>
</comment>
<dbReference type="Gene3D" id="1.10.3290.10">
    <property type="entry name" value="Fido-like domain"/>
    <property type="match status" value="1"/>
</dbReference>
<dbReference type="GO" id="GO:0005524">
    <property type="term" value="F:ATP binding"/>
    <property type="evidence" value="ECO:0007669"/>
    <property type="project" value="UniProtKB-KW"/>
</dbReference>
<evidence type="ECO:0000256" key="3">
    <source>
        <dbReference type="ARBA" id="ARBA00022741"/>
    </source>
</evidence>